<dbReference type="AlphaFoldDB" id="A0A0N0UHN9"/>
<name>A0A0N0UHN9_9BACL</name>
<dbReference type="Proteomes" id="UP000037688">
    <property type="component" value="Unassembled WGS sequence"/>
</dbReference>
<accession>A0A0N0UHN9</accession>
<dbReference type="InterPro" id="IPR032675">
    <property type="entry name" value="LRR_dom_sf"/>
</dbReference>
<evidence type="ECO:0000313" key="2">
    <source>
        <dbReference type="Proteomes" id="UP000037688"/>
    </source>
</evidence>
<dbReference type="OrthoDB" id="2644439at2"/>
<dbReference type="EMBL" id="LITU01000059">
    <property type="protein sequence ID" value="KOY15804.1"/>
    <property type="molecule type" value="Genomic_DNA"/>
</dbReference>
<dbReference type="Gene3D" id="3.80.10.10">
    <property type="entry name" value="Ribonuclease Inhibitor"/>
    <property type="match status" value="1"/>
</dbReference>
<sequence>MNEPWAASMSGVPWNEDKMDKAIVQLRNRATISFVVGLDEMHDLRKLDEHVFAKRPDLILNVSNIDAKGRYSEEFLEVLAGLKHFTALQLDIKQPQDLNVLSALQKMEFLNIRSPKKQNLDFIRNYKYLNYLALSGKFPDLSSIEDCIRLSTLVLNCDIDQLDFVVDLPFIEYLAIDHCTLAGSLEVLAESNIRMLRLSSVKNLTEIDAVGALHDLVFLHLSLSKLERLCDFSHMKNLRQLELDFMKSLQEIDNLWTAVQLEVLEFKEVNKRITAEAFERLTKMQSLRQVDFRFIDHSKGRIAAMRKQMIEAGKGHLLYEEIPEEQRIPSMALVHLSKILM</sequence>
<evidence type="ECO:0008006" key="3">
    <source>
        <dbReference type="Google" id="ProtNLM"/>
    </source>
</evidence>
<evidence type="ECO:0000313" key="1">
    <source>
        <dbReference type="EMBL" id="KOY15804.1"/>
    </source>
</evidence>
<keyword evidence="2" id="KW-1185">Reference proteome</keyword>
<protein>
    <recommendedName>
        <fullName evidence="3">Internalin</fullName>
    </recommendedName>
</protein>
<comment type="caution">
    <text evidence="1">The sequence shown here is derived from an EMBL/GenBank/DDBJ whole genome shotgun (WGS) entry which is preliminary data.</text>
</comment>
<dbReference type="RefSeq" id="WP_053781403.1">
    <property type="nucleotide sequence ID" value="NZ_LITU01000059.1"/>
</dbReference>
<organism evidence="1 2">
    <name type="scientific">Paenibacillus xylanivorans</name>
    <dbReference type="NCBI Taxonomy" id="1705561"/>
    <lineage>
        <taxon>Bacteria</taxon>
        <taxon>Bacillati</taxon>
        <taxon>Bacillota</taxon>
        <taxon>Bacilli</taxon>
        <taxon>Bacillales</taxon>
        <taxon>Paenibacillaceae</taxon>
        <taxon>Paenibacillus</taxon>
    </lineage>
</organism>
<reference evidence="1 2" key="1">
    <citation type="submission" date="2015-08" db="EMBL/GenBank/DDBJ databases">
        <title>Draft genome sequence of cellulolytic and xylanolytic Paenibacillus sp. A59, isolated from a decaying forest soil from Patagonia, Argentina.</title>
        <authorList>
            <person name="Ghio S."/>
            <person name="Caceres A.M."/>
            <person name="Talia P."/>
            <person name="Grasso D."/>
            <person name="Campos E."/>
        </authorList>
    </citation>
    <scope>NUCLEOTIDE SEQUENCE [LARGE SCALE GENOMIC DNA]</scope>
    <source>
        <strain evidence="1 2">A59</strain>
    </source>
</reference>
<gene>
    <name evidence="1" type="ORF">AMS66_14165</name>
</gene>
<proteinExistence type="predicted"/>
<dbReference type="PATRIC" id="fig|1705561.3.peg.2752"/>
<dbReference type="SUPFAM" id="SSF52058">
    <property type="entry name" value="L domain-like"/>
    <property type="match status" value="1"/>
</dbReference>